<reference evidence="2 3" key="1">
    <citation type="journal article" date="2013" name="Appl. Environ. Microbiol.">
        <title>Variation of the Virus-Related Elements within Syntenic Genomes of the Hyperthermophilic Archaeon Aeropyrum.</title>
        <authorList>
            <person name="Daifuku T."/>
            <person name="Yoshida T."/>
            <person name="Kitamura T."/>
            <person name="Kawaichi S."/>
            <person name="Inoue T."/>
            <person name="Nomura K."/>
            <person name="Yoshida Y."/>
            <person name="Kuno S."/>
            <person name="Sako Y."/>
        </authorList>
    </citation>
    <scope>NUCLEOTIDE SEQUENCE [LARGE SCALE GENOMIC DNA]</scope>
    <source>
        <strain evidence="2 3">SY1</strain>
    </source>
</reference>
<evidence type="ECO:0000259" key="1">
    <source>
        <dbReference type="SMART" id="SM00966"/>
    </source>
</evidence>
<dbReference type="Proteomes" id="UP000016887">
    <property type="component" value="Chromosome"/>
</dbReference>
<organism evidence="2 3">
    <name type="scientific">Aeropyrum camini SY1 = JCM 12091</name>
    <dbReference type="NCBI Taxonomy" id="1198449"/>
    <lineage>
        <taxon>Archaea</taxon>
        <taxon>Thermoproteota</taxon>
        <taxon>Thermoprotei</taxon>
        <taxon>Desulfurococcales</taxon>
        <taxon>Desulfurococcaceae</taxon>
        <taxon>Aeropyrum</taxon>
    </lineage>
</organism>
<dbReference type="SMART" id="SM00966">
    <property type="entry name" value="SpoVT_AbrB"/>
    <property type="match status" value="1"/>
</dbReference>
<dbReference type="Pfam" id="PF04014">
    <property type="entry name" value="MazE_antitoxin"/>
    <property type="match status" value="1"/>
</dbReference>
<name>U3T7P5_9CREN</name>
<protein>
    <recommendedName>
        <fullName evidence="1">SpoVT-AbrB domain-containing protein</fullName>
    </recommendedName>
</protein>
<dbReference type="InterPro" id="IPR007159">
    <property type="entry name" value="SpoVT-AbrB_dom"/>
</dbReference>
<evidence type="ECO:0000313" key="3">
    <source>
        <dbReference type="Proteomes" id="UP000016887"/>
    </source>
</evidence>
<gene>
    <name evidence="2" type="ORF">ACAM_0068</name>
</gene>
<dbReference type="SUPFAM" id="SSF89447">
    <property type="entry name" value="AbrB/MazE/MraZ-like"/>
    <property type="match status" value="1"/>
</dbReference>
<dbReference type="eggNOG" id="arCOG00319">
    <property type="taxonomic scope" value="Archaea"/>
</dbReference>
<dbReference type="GO" id="GO:0003677">
    <property type="term" value="F:DNA binding"/>
    <property type="evidence" value="ECO:0007669"/>
    <property type="project" value="InterPro"/>
</dbReference>
<dbReference type="STRING" id="1198449.ACAM_0068"/>
<dbReference type="InterPro" id="IPR037914">
    <property type="entry name" value="SpoVT-AbrB_sf"/>
</dbReference>
<feature type="domain" description="SpoVT-AbrB" evidence="1">
    <location>
        <begin position="15"/>
        <end position="60"/>
    </location>
</feature>
<accession>U3T7P5</accession>
<proteinExistence type="predicted"/>
<dbReference type="EMBL" id="AP012489">
    <property type="protein sequence ID" value="BAN89537.1"/>
    <property type="molecule type" value="Genomic_DNA"/>
</dbReference>
<keyword evidence="3" id="KW-1185">Reference proteome</keyword>
<sequence>MSSQPATLFKRRVQKLGGSSLIITLPKQWINKMNVKAGDVLVVIDEGEYLKIIPENFSPPVRSLSIDLQSMPRNDEEKLRFIKCAYGHGYDRITIFTENTRNGGIALFKNGEILDRMAKELPISKIGVSNNAVLIEFSRDSSEGVNLSLKLKLYSSALNAVLDSIAEGRVDKAKQDVLKLYSLSLDIARSSVRKSMGLSCETSRVTYISGFFLNLADTISLMIDYLSDAKRLSERDMALLNDTKGLLLEAIGSLATGSVKRVELAEETATKLRNSLKNSGRGVSPPVYSLAVNAISLVRAVAELALCKLKEREEIDLAGIKPK</sequence>
<evidence type="ECO:0000313" key="2">
    <source>
        <dbReference type="EMBL" id="BAN89537.1"/>
    </source>
</evidence>
<dbReference type="AlphaFoldDB" id="U3T7P5"/>
<dbReference type="KEGG" id="acj:ACAM_0068"/>